<proteinExistence type="predicted"/>
<sequence>MAEEKKRTINLFCPSLSKLVPVVAWEDERIDLGHIARTFGIEPATLKLNGHFISRGVDLIASSVTWKSLLSFFSARGFSTGASHSDALTVDGKLSKLGTKNRIEKPERVQPEPTPELEDACEKLFKGDLVTGKPYACGGGCTGYPTRMRVDMEFAGFDPQAQSDDEAGALSEEMGRLILEPKDQLSHLNILLESAKVEIKDLEERENRLEEELKAEKAKLEEKKALTARLEGKAREQESRLTQLEEVLAQVEESTWEKEEAFPSEAAQWATDHHVRARGDNGFLPDHVQGAERKEDDNRYRFIWLPADRIVKPERVHPEPTPELEDACEKLLKGDPVTGKPYAYGGWVYRLPNLDGGTSTAHDAEDDRANSPDCHAEASSPHPDMNFSGFVNLDASDDEVLHSDQPPSPPQMSGMEGAITARCTPLHELIRDKKVKSPSATHLSEGDRADSPQIQVKAKSKETGASSSRAKAQKRKDSQKSSRRSKRKKTGSLDLEGESIEEAFLALAKRLHKTGAISEEVGRLLWEPRDHVSQLTLLHDSAKLEINDRAEREKKLEEERVAEKTKLEEERARYAWLEEDGQRKVAELEEVLAQVEEAARAKEQFFPVDAANWAACHHTEVARSILTTSEDTMDFFKVMYIEPEGKRMITHIGSYGYQCGKKAERSLLYGKIGKQREAPYLLHHGYHLLIALQSLSIHRWADRVIKPERVHLEPTKDLEVACEKLLKGDPVTGKPYAYGGWVFWLPNPDGGTFATHDAEDDRANFPDSHVRPALLIQVDMNFTRMSTLFEDDDDDVELHHVDQPPNNDQSTFSKLPSPPHIPETEGATSSQKEGLPQDFQGGQKKKKTGSLDLEGESIEETFLALAKKLSKAGVISEEVGQSLLEPKDQVSQLNLLLDSAKSEINDLVERERRQEVELELRTERAKLEEERALLEEERARSARLEEGKRKVAELEEALAQVEESARVKEECFPDDAANWAACHHTEIARSILTKPEDTMDFFKIMYKEPEGKRMITDIGSYGFQCGQKEERSLLYARLQKRDPSFDPAKIKLPALYKEEPSLPFPLE</sequence>
<feature type="coiled-coil region" evidence="1">
    <location>
        <begin position="185"/>
        <end position="254"/>
    </location>
</feature>
<dbReference type="Proteomes" id="UP000595140">
    <property type="component" value="Unassembled WGS sequence"/>
</dbReference>
<feature type="coiled-coil region" evidence="1">
    <location>
        <begin position="890"/>
        <end position="971"/>
    </location>
</feature>
<dbReference type="EMBL" id="OOIL02006792">
    <property type="protein sequence ID" value="VFR02031.1"/>
    <property type="molecule type" value="Genomic_DNA"/>
</dbReference>
<reference evidence="3 4" key="1">
    <citation type="submission" date="2018-04" db="EMBL/GenBank/DDBJ databases">
        <authorList>
            <person name="Vogel A."/>
        </authorList>
    </citation>
    <scope>NUCLEOTIDE SEQUENCE [LARGE SCALE GENOMIC DNA]</scope>
</reference>
<organism evidence="3 4">
    <name type="scientific">Cuscuta campestris</name>
    <dbReference type="NCBI Taxonomy" id="132261"/>
    <lineage>
        <taxon>Eukaryota</taxon>
        <taxon>Viridiplantae</taxon>
        <taxon>Streptophyta</taxon>
        <taxon>Embryophyta</taxon>
        <taxon>Tracheophyta</taxon>
        <taxon>Spermatophyta</taxon>
        <taxon>Magnoliopsida</taxon>
        <taxon>eudicotyledons</taxon>
        <taxon>Gunneridae</taxon>
        <taxon>Pentapetalae</taxon>
        <taxon>asterids</taxon>
        <taxon>lamiids</taxon>
        <taxon>Solanales</taxon>
        <taxon>Convolvulaceae</taxon>
        <taxon>Cuscuteae</taxon>
        <taxon>Cuscuta</taxon>
        <taxon>Cuscuta subgen. Grammica</taxon>
        <taxon>Cuscuta sect. Cleistogrammica</taxon>
    </lineage>
</organism>
<evidence type="ECO:0000256" key="1">
    <source>
        <dbReference type="SAM" id="Coils"/>
    </source>
</evidence>
<evidence type="ECO:0000313" key="4">
    <source>
        <dbReference type="Proteomes" id="UP000595140"/>
    </source>
</evidence>
<feature type="coiled-coil region" evidence="1">
    <location>
        <begin position="539"/>
        <end position="605"/>
    </location>
</feature>
<gene>
    <name evidence="3" type="ORF">CCAM_LOCUS43806</name>
</gene>
<keyword evidence="1" id="KW-0175">Coiled coil</keyword>
<dbReference type="OrthoDB" id="751983at2759"/>
<name>A0A484NLJ7_9ASTE</name>
<feature type="region of interest" description="Disordered" evidence="2">
    <location>
        <begin position="797"/>
        <end position="852"/>
    </location>
</feature>
<evidence type="ECO:0000313" key="3">
    <source>
        <dbReference type="EMBL" id="VFR02031.1"/>
    </source>
</evidence>
<feature type="compositionally biased region" description="Basic and acidic residues" evidence="2">
    <location>
        <begin position="362"/>
        <end position="376"/>
    </location>
</feature>
<feature type="compositionally biased region" description="Polar residues" evidence="2">
    <location>
        <begin position="804"/>
        <end position="814"/>
    </location>
</feature>
<dbReference type="PANTHER" id="PTHR39104">
    <property type="entry name" value="AMINO ACID-LIGASE"/>
    <property type="match status" value="1"/>
</dbReference>
<dbReference type="AlphaFoldDB" id="A0A484NLJ7"/>
<accession>A0A484NLJ7</accession>
<feature type="region of interest" description="Disordered" evidence="2">
    <location>
        <begin position="358"/>
        <end position="391"/>
    </location>
</feature>
<feature type="compositionally biased region" description="Basic residues" evidence="2">
    <location>
        <begin position="481"/>
        <end position="490"/>
    </location>
</feature>
<dbReference type="PANTHER" id="PTHR39104:SF1">
    <property type="entry name" value="AMINO ACID-LIGASE"/>
    <property type="match status" value="1"/>
</dbReference>
<feature type="region of interest" description="Disordered" evidence="2">
    <location>
        <begin position="436"/>
        <end position="494"/>
    </location>
</feature>
<evidence type="ECO:0000256" key="2">
    <source>
        <dbReference type="SAM" id="MobiDB-lite"/>
    </source>
</evidence>
<protein>
    <submittedName>
        <fullName evidence="3">Uncharacterized protein</fullName>
    </submittedName>
</protein>
<keyword evidence="4" id="KW-1185">Reference proteome</keyword>